<feature type="coiled-coil region" evidence="1">
    <location>
        <begin position="202"/>
        <end position="236"/>
    </location>
</feature>
<keyword evidence="2" id="KW-0812">Transmembrane</keyword>
<evidence type="ECO:0000313" key="3">
    <source>
        <dbReference type="EMBL" id="KAG7725544.1"/>
    </source>
</evidence>
<accession>A0AAN6HZW7</accession>
<dbReference type="Proteomes" id="UP000738402">
    <property type="component" value="Unassembled WGS sequence"/>
</dbReference>
<feature type="transmembrane region" description="Helical" evidence="2">
    <location>
        <begin position="76"/>
        <end position="100"/>
    </location>
</feature>
<feature type="transmembrane region" description="Helical" evidence="2">
    <location>
        <begin position="21"/>
        <end position="40"/>
    </location>
</feature>
<keyword evidence="2" id="KW-1133">Transmembrane helix</keyword>
<keyword evidence="1" id="KW-0175">Coiled coil</keyword>
<gene>
    <name evidence="3" type="ORF">KL933_004110</name>
</gene>
<proteinExistence type="predicted"/>
<evidence type="ECO:0000256" key="1">
    <source>
        <dbReference type="SAM" id="Coils"/>
    </source>
</evidence>
<evidence type="ECO:0000313" key="4">
    <source>
        <dbReference type="Proteomes" id="UP000738402"/>
    </source>
</evidence>
<protein>
    <submittedName>
        <fullName evidence="3">Uncharacterized protein</fullName>
    </submittedName>
</protein>
<dbReference type="AlphaFoldDB" id="A0AAN6HZW7"/>
<evidence type="ECO:0000256" key="2">
    <source>
        <dbReference type="SAM" id="Phobius"/>
    </source>
</evidence>
<comment type="caution">
    <text evidence="3">The sequence shown here is derived from an EMBL/GenBank/DDBJ whole genome shotgun (WGS) entry which is preliminary data.</text>
</comment>
<keyword evidence="2" id="KW-0472">Membrane</keyword>
<dbReference type="EMBL" id="JAHLUH010000012">
    <property type="protein sequence ID" value="KAG7725544.1"/>
    <property type="molecule type" value="Genomic_DNA"/>
</dbReference>
<name>A0AAN6HZW7_9ASCO</name>
<reference evidence="3" key="1">
    <citation type="journal article" date="2021" name="G3 (Bethesda)">
        <title>Genomic diversity, chromosomal rearrangements, and interspecies hybridization in the ogataea polymorpha species complex.</title>
        <authorList>
            <person name="Hanson S.J."/>
            <person name="Cinneide E.O."/>
            <person name="Salzberg L.I."/>
            <person name="Wolfe K.H."/>
            <person name="McGowan J."/>
            <person name="Fitzpatrick D.A."/>
            <person name="Matlin K."/>
        </authorList>
    </citation>
    <scope>NUCLEOTIDE SEQUENCE</scope>
    <source>
        <strain evidence="3">83-405-1</strain>
    </source>
</reference>
<sequence length="583" mass="66883">MMDRLIDPLCQLAANPTAQSLTLGFSAAILGIITTMVTSSKDQFRGIDLLQELIDIENANKNQTLANSKYEEMIEIFSVVLALGALFFAGLFVLVGVLFWRIRAQKWLISDCQTEMTDLKATLNHFMAKEDELFYNISVRLQQESDTLNANLNTVVKNGMLQIEEMVAKFQTKMKACRQNIKGELNKFDTIKEVSEKTEQNLGKFESSLSTYTAKMQRLEQQSANLKKTIDQYVSQVDIKAELMDKEHELAKIRICKCNLMLTNSQILLEKILGNMDGAAEVSLSDVLKDLDRDFSLDSDTYFKAYCESTDLTLVDISKKLETVQSTLGEHDESIKKTRSSIEDVRRDMREELRQFTSRNEQWIYNWISVLYGLFSSDIAQLQIQLLGLDDLDSLRKLEETGAYLKDECVFIENFIFECKKQCFGLLRELSLLLFEFYLLKTEYLSQNQILEECDTRIETTVARLFELFQTSLQNSSMSHRDSQNLSTTICKFQEKLVADLKLTCSNFNVIFKQNIEDFFIIFKTLKDMDERLPSDEDSSVLINNRHSFSDDDAVTSNSSDSWGLDDASAYKPLRLVEKRTVS</sequence>
<organism evidence="3 4">
    <name type="scientific">Ogataea haglerorum</name>
    <dbReference type="NCBI Taxonomy" id="1937702"/>
    <lineage>
        <taxon>Eukaryota</taxon>
        <taxon>Fungi</taxon>
        <taxon>Dikarya</taxon>
        <taxon>Ascomycota</taxon>
        <taxon>Saccharomycotina</taxon>
        <taxon>Pichiomycetes</taxon>
        <taxon>Pichiales</taxon>
        <taxon>Pichiaceae</taxon>
        <taxon>Ogataea</taxon>
    </lineage>
</organism>